<dbReference type="Proteomes" id="UP000092600">
    <property type="component" value="Unassembled WGS sequence"/>
</dbReference>
<evidence type="ECO:0000313" key="10">
    <source>
        <dbReference type="RefSeq" id="XP_020085943.1"/>
    </source>
</evidence>
<dbReference type="GO" id="GO:0030418">
    <property type="term" value="P:nicotianamine biosynthetic process"/>
    <property type="evidence" value="ECO:0007669"/>
    <property type="project" value="UniProtKB-UniRule"/>
</dbReference>
<dbReference type="PROSITE" id="PS51142">
    <property type="entry name" value="NAS"/>
    <property type="match status" value="1"/>
</dbReference>
<dbReference type="EMBL" id="LSRQ01001555">
    <property type="protein sequence ID" value="OAY77358.1"/>
    <property type="molecule type" value="Genomic_DNA"/>
</dbReference>
<dbReference type="InterPro" id="IPR029063">
    <property type="entry name" value="SAM-dependent_MTases_sf"/>
</dbReference>
<dbReference type="EC" id="2.5.1.43" evidence="2 6"/>
<dbReference type="STRING" id="4615.A0A199VK24"/>
<dbReference type="RefSeq" id="XP_020085943.1">
    <property type="nucleotide sequence ID" value="XM_020230354.1"/>
</dbReference>
<evidence type="ECO:0000256" key="3">
    <source>
        <dbReference type="ARBA" id="ARBA00022679"/>
    </source>
</evidence>
<keyword evidence="4 6" id="KW-0949">S-adenosyl-L-methionine</keyword>
<dbReference type="SUPFAM" id="SSF53335">
    <property type="entry name" value="S-adenosyl-L-methionine-dependent methyltransferases"/>
    <property type="match status" value="1"/>
</dbReference>
<sequence length="324" mass="35259">MGNQEEMLVKKITEIYESISKLPDLSPSEEVNALFTELVLACIPASPIDVSKLSNNGEQEMRSNLIRLCGEAEGLLESHYSDLLASNYENPLEHFELFPYYSNYLKLSHLEYSLLARHVPGAPAAARVAFVGSGPLPLSSIVLASRHMRAARFYNYDLSATANAQARRLVRADADVGPRMAFRTVDVMNATREEIAKYEVVFLAALVGIGREEKVRVVAHLAASMAPGAALVVRSAQGARGFLYPVVEMEDLEGFEVLAVHHPDDEVINSVIIARKPPATAGGGVALQPLGHSHGAVVRPCKCCDMQAMNHLTIEEVALEELPS</sequence>
<dbReference type="Proteomes" id="UP000515123">
    <property type="component" value="Linkage group 4"/>
</dbReference>
<dbReference type="AlphaFoldDB" id="A0A199VK24"/>
<dbReference type="Gene3D" id="3.40.50.150">
    <property type="entry name" value="Vaccinia Virus protein VP39"/>
    <property type="match status" value="1"/>
</dbReference>
<evidence type="ECO:0000256" key="2">
    <source>
        <dbReference type="ARBA" id="ARBA00012675"/>
    </source>
</evidence>
<dbReference type="PANTHER" id="PTHR32266:SF12">
    <property type="entry name" value="NICOTIANAMINE SYNTHASE 3"/>
    <property type="match status" value="1"/>
</dbReference>
<protein>
    <recommendedName>
        <fullName evidence="2 6">Nicotianamine synthase</fullName>
        <ecNumber evidence="2 6">2.5.1.43</ecNumber>
    </recommendedName>
</protein>
<dbReference type="GO" id="GO:0030410">
    <property type="term" value="F:nicotianamine synthase activity"/>
    <property type="evidence" value="ECO:0007669"/>
    <property type="project" value="UniProtKB-UniRule"/>
</dbReference>
<evidence type="ECO:0000256" key="6">
    <source>
        <dbReference type="RuleBase" id="RU368095"/>
    </source>
</evidence>
<evidence type="ECO:0000313" key="8">
    <source>
        <dbReference type="Proteomes" id="UP000092600"/>
    </source>
</evidence>
<evidence type="ECO:0000313" key="9">
    <source>
        <dbReference type="Proteomes" id="UP000515123"/>
    </source>
</evidence>
<dbReference type="InterPro" id="IPR004298">
    <property type="entry name" value="Nicotian_synth"/>
</dbReference>
<evidence type="ECO:0000256" key="1">
    <source>
        <dbReference type="ARBA" id="ARBA00007009"/>
    </source>
</evidence>
<name>A0A199VK24_ANACO</name>
<comment type="function">
    <text evidence="6">Synthesizes nicotianamine, a polyamine which serves as a sensor for the physiological iron status within the plant, and/or might be involved in the transport of iron.</text>
</comment>
<gene>
    <name evidence="10" type="primary">LOC109708558</name>
    <name evidence="7" type="ORF">ACMD2_01715</name>
</gene>
<proteinExistence type="inferred from homology"/>
<evidence type="ECO:0000313" key="7">
    <source>
        <dbReference type="EMBL" id="OAY77358.1"/>
    </source>
</evidence>
<evidence type="ECO:0000256" key="5">
    <source>
        <dbReference type="ARBA" id="ARBA00049391"/>
    </source>
</evidence>
<dbReference type="Pfam" id="PF03059">
    <property type="entry name" value="NAS"/>
    <property type="match status" value="1"/>
</dbReference>
<comment type="catalytic activity">
    <reaction evidence="5 6">
        <text>3 S-adenosyl-L-methionine = nicotianamine + 3 S-methyl-5'-thioadenosine + 3 H(+)</text>
        <dbReference type="Rhea" id="RHEA:16481"/>
        <dbReference type="ChEBI" id="CHEBI:15378"/>
        <dbReference type="ChEBI" id="CHEBI:17509"/>
        <dbReference type="ChEBI" id="CHEBI:58249"/>
        <dbReference type="ChEBI" id="CHEBI:59789"/>
        <dbReference type="EC" id="2.5.1.43"/>
    </reaction>
</comment>
<dbReference type="GeneID" id="109708558"/>
<reference evidence="10" key="2">
    <citation type="submission" date="2025-04" db="UniProtKB">
        <authorList>
            <consortium name="RefSeq"/>
        </authorList>
    </citation>
    <scope>IDENTIFICATION</scope>
    <source>
        <tissue evidence="10">Leaf</tissue>
    </source>
</reference>
<dbReference type="Gramene" id="Aco002547.1.mrna1">
    <property type="protein sequence ID" value="Aco002547.1.mrna1"/>
    <property type="gene ID" value="Aco002547.1.path1"/>
</dbReference>
<dbReference type="PANTHER" id="PTHR32266">
    <property type="entry name" value="NICOTIANAMINE SYNTHASE 3"/>
    <property type="match status" value="1"/>
</dbReference>
<reference evidence="7 8" key="1">
    <citation type="journal article" date="2016" name="DNA Res.">
        <title>The draft genome of MD-2 pineapple using hybrid error correction of long reads.</title>
        <authorList>
            <person name="Redwan R.M."/>
            <person name="Saidin A."/>
            <person name="Kumar S.V."/>
        </authorList>
    </citation>
    <scope>NUCLEOTIDE SEQUENCE [LARGE SCALE GENOMIC DNA]</scope>
    <source>
        <strain evidence="8">cv. MD2</strain>
        <tissue evidence="7">Leaf</tissue>
    </source>
</reference>
<keyword evidence="9" id="KW-1185">Reference proteome</keyword>
<keyword evidence="3 6" id="KW-0808">Transferase</keyword>
<evidence type="ECO:0000256" key="4">
    <source>
        <dbReference type="ARBA" id="ARBA00022691"/>
    </source>
</evidence>
<dbReference type="OrthoDB" id="1858069at2759"/>
<accession>A0A199VK24</accession>
<comment type="similarity">
    <text evidence="1 6">Belongs to the nicotianamine synthase (NAS)-like family.</text>
</comment>
<organism evidence="7 8">
    <name type="scientific">Ananas comosus</name>
    <name type="common">Pineapple</name>
    <name type="synonym">Ananas ananas</name>
    <dbReference type="NCBI Taxonomy" id="4615"/>
    <lineage>
        <taxon>Eukaryota</taxon>
        <taxon>Viridiplantae</taxon>
        <taxon>Streptophyta</taxon>
        <taxon>Embryophyta</taxon>
        <taxon>Tracheophyta</taxon>
        <taxon>Spermatophyta</taxon>
        <taxon>Magnoliopsida</taxon>
        <taxon>Liliopsida</taxon>
        <taxon>Poales</taxon>
        <taxon>Bromeliaceae</taxon>
        <taxon>Bromelioideae</taxon>
        <taxon>Ananas</taxon>
    </lineage>
</organism>